<dbReference type="EMBL" id="BSPQ01000001">
    <property type="protein sequence ID" value="GLS89017.1"/>
    <property type="molecule type" value="Genomic_DNA"/>
</dbReference>
<name>A0ABQ6DV93_9GAMM</name>
<dbReference type="Gene3D" id="3.40.960.10">
    <property type="entry name" value="VSR Endonuclease"/>
    <property type="match status" value="1"/>
</dbReference>
<evidence type="ECO:0000256" key="1">
    <source>
        <dbReference type="SAM" id="Phobius"/>
    </source>
</evidence>
<keyword evidence="3" id="KW-1185">Reference proteome</keyword>
<keyword evidence="1" id="KW-0812">Transmembrane</keyword>
<feature type="transmembrane region" description="Helical" evidence="1">
    <location>
        <begin position="20"/>
        <end position="41"/>
    </location>
</feature>
<proteinExistence type="predicted"/>
<dbReference type="Proteomes" id="UP001157353">
    <property type="component" value="Unassembled WGS sequence"/>
</dbReference>
<keyword evidence="1" id="KW-0472">Membrane</keyword>
<dbReference type="RefSeq" id="WP_284202139.1">
    <property type="nucleotide sequence ID" value="NZ_BSPQ01000001.1"/>
</dbReference>
<protein>
    <recommendedName>
        <fullName evidence="4">DUF559 domain-containing protein</fullName>
    </recommendedName>
</protein>
<keyword evidence="1" id="KW-1133">Transmembrane helix</keyword>
<reference evidence="3" key="1">
    <citation type="journal article" date="2019" name="Int. J. Syst. Evol. Microbiol.">
        <title>The Global Catalogue of Microorganisms (GCM) 10K type strain sequencing project: providing services to taxonomists for standard genome sequencing and annotation.</title>
        <authorList>
            <consortium name="The Broad Institute Genomics Platform"/>
            <consortium name="The Broad Institute Genome Sequencing Center for Infectious Disease"/>
            <person name="Wu L."/>
            <person name="Ma J."/>
        </authorList>
    </citation>
    <scope>NUCLEOTIDE SEQUENCE [LARGE SCALE GENOMIC DNA]</scope>
    <source>
        <strain evidence="3">NBRC 103166</strain>
    </source>
</reference>
<organism evidence="2 3">
    <name type="scientific">Psychromonas marina</name>
    <dbReference type="NCBI Taxonomy" id="88364"/>
    <lineage>
        <taxon>Bacteria</taxon>
        <taxon>Pseudomonadati</taxon>
        <taxon>Pseudomonadota</taxon>
        <taxon>Gammaproteobacteria</taxon>
        <taxon>Alteromonadales</taxon>
        <taxon>Psychromonadaceae</taxon>
        <taxon>Psychromonas</taxon>
    </lineage>
</organism>
<accession>A0ABQ6DV93</accession>
<evidence type="ECO:0008006" key="4">
    <source>
        <dbReference type="Google" id="ProtNLM"/>
    </source>
</evidence>
<evidence type="ECO:0000313" key="2">
    <source>
        <dbReference type="EMBL" id="GLS89017.1"/>
    </source>
</evidence>
<evidence type="ECO:0000313" key="3">
    <source>
        <dbReference type="Proteomes" id="UP001157353"/>
    </source>
</evidence>
<comment type="caution">
    <text evidence="2">The sequence shown here is derived from an EMBL/GenBank/DDBJ whole genome shotgun (WGS) entry which is preliminary data.</text>
</comment>
<gene>
    <name evidence="2" type="ORF">GCM10007916_00840</name>
</gene>
<sequence>MKNSHVPQKNFVKKKKTHNFMYFMWFQYYPTNIFIHFNLWIAKMKIIFEQSEIEVMSKSKNLKSEAFKMKLELYEKKFGCTIVKMGKEWFITQCDRHRAAYSVEDINAGKISRTDLSRKIVAQEPVCACCYNELNGKRSALHLGARLYQFIAVHQVKFPKNIILPKRSDITDRRKYTEIICPRCSNPAKKSYRDVMSKRAEGCNGKGCSADIGAEKNIKETLSTALPKITALGFNIEYILVGSVTHLPPFKGIPNDKKLSGSTEIKLTCSVTEHNWSVKTNIQNARSGVNGCTLCAKQDSRNEKVVQSVLAYFLSPEQYERSFTPDFFNNKSMHLDFYIKEIDLAIEVQGTQHYEFTPAFHATEEDFHTQEQNDTFKKQECMDNGLHLIQFDARELEKINRIDKAIIYTARQLMPQLEKINSTLFPVLSDCIILSRQLEIIKHVFRDEKIAKYNKGYKRLIEFCNNKGITILDTFPYINSTTCMAFQCEHQESPVLATPSAKMQAKGGRCCTGEKASQTRALKAAAKFGLFVSMDSTQKEHSWPPRKVGKDKFSVFCIGQCTKTAPLSINTLLRKNTNKPINCKCIDLSVEEIMSVYSKDKADNYVIDRNMLSELQAKNAPIKAKQAANEAALEKLISDNPGIGRDSMLKLAQHAGISTTAHTVRKKIKELNSCFGKLIDDSLNSYI</sequence>